<dbReference type="PROSITE" id="PS00636">
    <property type="entry name" value="DNAJ_1"/>
    <property type="match status" value="1"/>
</dbReference>
<dbReference type="PANTHER" id="PTHR45090:SF4">
    <property type="entry name" value="J DOMAIN-CONTAINING PROTEIN"/>
    <property type="match status" value="1"/>
</dbReference>
<evidence type="ECO:0000313" key="4">
    <source>
        <dbReference type="Proteomes" id="UP000826271"/>
    </source>
</evidence>
<feature type="region of interest" description="Disordered" evidence="1">
    <location>
        <begin position="174"/>
        <end position="197"/>
    </location>
</feature>
<dbReference type="InterPro" id="IPR018253">
    <property type="entry name" value="DnaJ_domain_CS"/>
</dbReference>
<protein>
    <recommendedName>
        <fullName evidence="2">J domain-containing protein</fullName>
    </recommendedName>
</protein>
<accession>A0AAV6XW70</accession>
<dbReference type="PROSITE" id="PS50076">
    <property type="entry name" value="DNAJ_2"/>
    <property type="match status" value="1"/>
</dbReference>
<reference evidence="3" key="1">
    <citation type="submission" date="2019-10" db="EMBL/GenBank/DDBJ databases">
        <authorList>
            <person name="Zhang R."/>
            <person name="Pan Y."/>
            <person name="Wang J."/>
            <person name="Ma R."/>
            <person name="Yu S."/>
        </authorList>
    </citation>
    <scope>NUCLEOTIDE SEQUENCE</scope>
    <source>
        <strain evidence="3">LA-IB0</strain>
        <tissue evidence="3">Leaf</tissue>
    </source>
</reference>
<dbReference type="Proteomes" id="UP000826271">
    <property type="component" value="Unassembled WGS sequence"/>
</dbReference>
<evidence type="ECO:0000259" key="2">
    <source>
        <dbReference type="PROSITE" id="PS50076"/>
    </source>
</evidence>
<feature type="domain" description="J" evidence="2">
    <location>
        <begin position="75"/>
        <end position="143"/>
    </location>
</feature>
<sequence>MNSKVVSSAEPTLHLCSNPNKLFKKSTHNNMISCISFSSHIANSRISVEKPFGSCRTRPTARVTAFYAPTETAESLYELLGITETGSTLSDIKKAYKQMARKYHPDVSPPDRVDEYTRRFIMVHEAYETLSNPKSRAMYDQDLAGGFVFSKKSHHHHQETKEWKMRWQSQVDELKRRDVSRESRGRMSWGARMRSQR</sequence>
<dbReference type="InterPro" id="IPR001623">
    <property type="entry name" value="DnaJ_domain"/>
</dbReference>
<comment type="caution">
    <text evidence="3">The sequence shown here is derived from an EMBL/GenBank/DDBJ whole genome shotgun (WGS) entry which is preliminary data.</text>
</comment>
<dbReference type="PANTHER" id="PTHR45090">
    <property type="entry name" value="CHAPERONE PROTEIN DNAJ 20 CHLOROPLASTIC"/>
    <property type="match status" value="1"/>
</dbReference>
<feature type="compositionally biased region" description="Basic and acidic residues" evidence="1">
    <location>
        <begin position="174"/>
        <end position="185"/>
    </location>
</feature>
<dbReference type="Gene3D" id="1.10.287.110">
    <property type="entry name" value="DnaJ domain"/>
    <property type="match status" value="1"/>
</dbReference>
<dbReference type="InterPro" id="IPR036869">
    <property type="entry name" value="J_dom_sf"/>
</dbReference>
<dbReference type="EMBL" id="WHWC01000002">
    <property type="protein sequence ID" value="KAG8387261.1"/>
    <property type="molecule type" value="Genomic_DNA"/>
</dbReference>
<dbReference type="SUPFAM" id="SSF46565">
    <property type="entry name" value="Chaperone J-domain"/>
    <property type="match status" value="1"/>
</dbReference>
<evidence type="ECO:0000256" key="1">
    <source>
        <dbReference type="SAM" id="MobiDB-lite"/>
    </source>
</evidence>
<name>A0AAV6XW70_9LAMI</name>
<dbReference type="GO" id="GO:0009507">
    <property type="term" value="C:chloroplast"/>
    <property type="evidence" value="ECO:0007669"/>
    <property type="project" value="TreeGrafter"/>
</dbReference>
<dbReference type="Pfam" id="PF00226">
    <property type="entry name" value="DnaJ"/>
    <property type="match status" value="1"/>
</dbReference>
<keyword evidence="4" id="KW-1185">Reference proteome</keyword>
<dbReference type="PRINTS" id="PR00625">
    <property type="entry name" value="JDOMAIN"/>
</dbReference>
<dbReference type="AlphaFoldDB" id="A0AAV6XW70"/>
<dbReference type="InterPro" id="IPR053232">
    <property type="entry name" value="DnaJ_C/III_chloroplastic"/>
</dbReference>
<gene>
    <name evidence="3" type="ORF">BUALT_Bualt02G0003000</name>
</gene>
<organism evidence="3 4">
    <name type="scientific">Buddleja alternifolia</name>
    <dbReference type="NCBI Taxonomy" id="168488"/>
    <lineage>
        <taxon>Eukaryota</taxon>
        <taxon>Viridiplantae</taxon>
        <taxon>Streptophyta</taxon>
        <taxon>Embryophyta</taxon>
        <taxon>Tracheophyta</taxon>
        <taxon>Spermatophyta</taxon>
        <taxon>Magnoliopsida</taxon>
        <taxon>eudicotyledons</taxon>
        <taxon>Gunneridae</taxon>
        <taxon>Pentapetalae</taxon>
        <taxon>asterids</taxon>
        <taxon>lamiids</taxon>
        <taxon>Lamiales</taxon>
        <taxon>Scrophulariaceae</taxon>
        <taxon>Buddlejeae</taxon>
        <taxon>Buddleja</taxon>
    </lineage>
</organism>
<dbReference type="CDD" id="cd06257">
    <property type="entry name" value="DnaJ"/>
    <property type="match status" value="1"/>
</dbReference>
<proteinExistence type="predicted"/>
<evidence type="ECO:0000313" key="3">
    <source>
        <dbReference type="EMBL" id="KAG8387261.1"/>
    </source>
</evidence>
<dbReference type="SMART" id="SM00271">
    <property type="entry name" value="DnaJ"/>
    <property type="match status" value="1"/>
</dbReference>